<comment type="caution">
    <text evidence="1">The sequence shown here is derived from an EMBL/GenBank/DDBJ whole genome shotgun (WGS) entry which is preliminary data.</text>
</comment>
<gene>
    <name evidence="1" type="ORF">Sangu_2906500</name>
</gene>
<sequence>MDIAEKLSICQDTLRGWSSRNFRASKGRVKSLENRLQRLLASRLNPAVQEEISSVRKEVEGWAAREETKWRQRSKDVWLKEGDRNTSFFHRRASNRFQTNLIRKFKRRMVSGWNLKKEFEIALLHITRKCMPLADPIGRT</sequence>
<name>A0AAW2ILG0_9LAMI</name>
<organism evidence="1">
    <name type="scientific">Sesamum angustifolium</name>
    <dbReference type="NCBI Taxonomy" id="2727405"/>
    <lineage>
        <taxon>Eukaryota</taxon>
        <taxon>Viridiplantae</taxon>
        <taxon>Streptophyta</taxon>
        <taxon>Embryophyta</taxon>
        <taxon>Tracheophyta</taxon>
        <taxon>Spermatophyta</taxon>
        <taxon>Magnoliopsida</taxon>
        <taxon>eudicotyledons</taxon>
        <taxon>Gunneridae</taxon>
        <taxon>Pentapetalae</taxon>
        <taxon>asterids</taxon>
        <taxon>lamiids</taxon>
        <taxon>Lamiales</taxon>
        <taxon>Pedaliaceae</taxon>
        <taxon>Sesamum</taxon>
    </lineage>
</organism>
<reference evidence="1" key="2">
    <citation type="journal article" date="2024" name="Plant">
        <title>Genomic evolution and insights into agronomic trait innovations of Sesamum species.</title>
        <authorList>
            <person name="Miao H."/>
            <person name="Wang L."/>
            <person name="Qu L."/>
            <person name="Liu H."/>
            <person name="Sun Y."/>
            <person name="Le M."/>
            <person name="Wang Q."/>
            <person name="Wei S."/>
            <person name="Zheng Y."/>
            <person name="Lin W."/>
            <person name="Duan Y."/>
            <person name="Cao H."/>
            <person name="Xiong S."/>
            <person name="Wang X."/>
            <person name="Wei L."/>
            <person name="Li C."/>
            <person name="Ma Q."/>
            <person name="Ju M."/>
            <person name="Zhao R."/>
            <person name="Li G."/>
            <person name="Mu C."/>
            <person name="Tian Q."/>
            <person name="Mei H."/>
            <person name="Zhang T."/>
            <person name="Gao T."/>
            <person name="Zhang H."/>
        </authorList>
    </citation>
    <scope>NUCLEOTIDE SEQUENCE</scope>
    <source>
        <strain evidence="1">G01</strain>
    </source>
</reference>
<dbReference type="EMBL" id="JACGWK010001745">
    <property type="protein sequence ID" value="KAL0283169.1"/>
    <property type="molecule type" value="Genomic_DNA"/>
</dbReference>
<dbReference type="AlphaFoldDB" id="A0AAW2ILG0"/>
<evidence type="ECO:0000313" key="1">
    <source>
        <dbReference type="EMBL" id="KAL0283169.1"/>
    </source>
</evidence>
<proteinExistence type="predicted"/>
<protein>
    <submittedName>
        <fullName evidence="1">Uncharacterized protein</fullName>
    </submittedName>
</protein>
<reference evidence="1" key="1">
    <citation type="submission" date="2020-06" db="EMBL/GenBank/DDBJ databases">
        <authorList>
            <person name="Li T."/>
            <person name="Hu X."/>
            <person name="Zhang T."/>
            <person name="Song X."/>
            <person name="Zhang H."/>
            <person name="Dai N."/>
            <person name="Sheng W."/>
            <person name="Hou X."/>
            <person name="Wei L."/>
        </authorList>
    </citation>
    <scope>NUCLEOTIDE SEQUENCE</scope>
    <source>
        <strain evidence="1">G01</strain>
        <tissue evidence="1">Leaf</tissue>
    </source>
</reference>
<accession>A0AAW2ILG0</accession>